<dbReference type="Pfam" id="PF03330">
    <property type="entry name" value="DPBB_1"/>
    <property type="match status" value="1"/>
</dbReference>
<comment type="caution">
    <text evidence="2">The sequence shown here is derived from an EMBL/GenBank/DDBJ whole genome shotgun (WGS) entry which is preliminary data.</text>
</comment>
<dbReference type="GO" id="GO:0009664">
    <property type="term" value="P:plant-type cell wall organization"/>
    <property type="evidence" value="ECO:0007669"/>
    <property type="project" value="InterPro"/>
</dbReference>
<dbReference type="SUPFAM" id="SSF50685">
    <property type="entry name" value="Barwin-like endoglucanases"/>
    <property type="match status" value="1"/>
</dbReference>
<dbReference type="PANTHER" id="PTHR31867">
    <property type="entry name" value="EXPANSIN-A15"/>
    <property type="match status" value="1"/>
</dbReference>
<reference evidence="2 3" key="1">
    <citation type="journal article" date="2024" name="Nat. Commun.">
        <title>Phylogenomics reveals the evolutionary origins of lichenization in chlorophyte algae.</title>
        <authorList>
            <person name="Puginier C."/>
            <person name="Libourel C."/>
            <person name="Otte J."/>
            <person name="Skaloud P."/>
            <person name="Haon M."/>
            <person name="Grisel S."/>
            <person name="Petersen M."/>
            <person name="Berrin J.G."/>
            <person name="Delaux P.M."/>
            <person name="Dal Grande F."/>
            <person name="Keller J."/>
        </authorList>
    </citation>
    <scope>NUCLEOTIDE SEQUENCE [LARGE SCALE GENOMIC DNA]</scope>
    <source>
        <strain evidence="2 3">SAG 2043</strain>
    </source>
</reference>
<dbReference type="Proteomes" id="UP001489004">
    <property type="component" value="Unassembled WGS sequence"/>
</dbReference>
<proteinExistence type="predicted"/>
<name>A0AAW1QQS5_9CHLO</name>
<protein>
    <recommendedName>
        <fullName evidence="1">Expansin-like EG45 domain-containing protein</fullName>
    </recommendedName>
</protein>
<evidence type="ECO:0000259" key="1">
    <source>
        <dbReference type="PROSITE" id="PS50842"/>
    </source>
</evidence>
<keyword evidence="3" id="KW-1185">Reference proteome</keyword>
<gene>
    <name evidence="2" type="ORF">WJX72_005620</name>
</gene>
<dbReference type="InterPro" id="IPR002963">
    <property type="entry name" value="Expansin"/>
</dbReference>
<evidence type="ECO:0000313" key="3">
    <source>
        <dbReference type="Proteomes" id="UP001489004"/>
    </source>
</evidence>
<accession>A0AAW1QQS5</accession>
<sequence>MVACTFTAADTNSSGWIAGRATFYGHDGYDINKGSCGFGKLDPNTGTGLRVGAISDKDPDFTGACGRCYEAKCNPMDFTDANGKVLTGMGVCYDTNSTIVFRVTDTCPCNFPSNALSNKRWCCGDMRHFDLYEDAFAEIARPGAGAMALRFRAVACPTGPAKPIAPPSANTPLILPPGIFVTDYQNGFYDASYKADVSAAELETGTRQLYNSRCMPKV</sequence>
<dbReference type="SMART" id="SM00837">
    <property type="entry name" value="DPBB_1"/>
    <property type="match status" value="1"/>
</dbReference>
<dbReference type="InterPro" id="IPR007112">
    <property type="entry name" value="Expansin/allergen_DPBB_dom"/>
</dbReference>
<dbReference type="CDD" id="cd22271">
    <property type="entry name" value="DPBB_EXP_N-like"/>
    <property type="match status" value="1"/>
</dbReference>
<dbReference type="InterPro" id="IPR009009">
    <property type="entry name" value="RlpA-like_DPBB"/>
</dbReference>
<feature type="domain" description="Expansin-like EG45" evidence="1">
    <location>
        <begin position="33"/>
        <end position="156"/>
    </location>
</feature>
<organism evidence="2 3">
    <name type="scientific">[Myrmecia] bisecta</name>
    <dbReference type="NCBI Taxonomy" id="41462"/>
    <lineage>
        <taxon>Eukaryota</taxon>
        <taxon>Viridiplantae</taxon>
        <taxon>Chlorophyta</taxon>
        <taxon>core chlorophytes</taxon>
        <taxon>Trebouxiophyceae</taxon>
        <taxon>Trebouxiales</taxon>
        <taxon>Trebouxiaceae</taxon>
        <taxon>Myrmecia</taxon>
    </lineage>
</organism>
<dbReference type="InterPro" id="IPR036908">
    <property type="entry name" value="RlpA-like_sf"/>
</dbReference>
<dbReference type="AlphaFoldDB" id="A0AAW1QQS5"/>
<dbReference type="Gene3D" id="2.40.40.10">
    <property type="entry name" value="RlpA-like domain"/>
    <property type="match status" value="1"/>
</dbReference>
<dbReference type="EMBL" id="JALJOR010000002">
    <property type="protein sequence ID" value="KAK9823804.1"/>
    <property type="molecule type" value="Genomic_DNA"/>
</dbReference>
<evidence type="ECO:0000313" key="2">
    <source>
        <dbReference type="EMBL" id="KAK9823804.1"/>
    </source>
</evidence>
<dbReference type="PROSITE" id="PS50842">
    <property type="entry name" value="EXPANSIN_EG45"/>
    <property type="match status" value="1"/>
</dbReference>